<protein>
    <submittedName>
        <fullName evidence="2">Uncharacterized protein</fullName>
    </submittedName>
</protein>
<dbReference type="VEuPathDB" id="TrichDB:TVAG_054480"/>
<dbReference type="SUPFAM" id="SSF50998">
    <property type="entry name" value="Quinoprotein alcohol dehydrogenase-like"/>
    <property type="match status" value="2"/>
</dbReference>
<dbReference type="InterPro" id="IPR015943">
    <property type="entry name" value="WD40/YVTN_repeat-like_dom_sf"/>
</dbReference>
<sequence length="686" mass="78024">MKEVETVDTLKTITEHGFPLYNKTTAISSYGNLHFLFAGDENGYVEVFDVQFKSIRICKQKVHESSISRIIYIQEIDFMVSCSFDGVICMWNYDQKYKTIAVTLTFKVPDTHLTNLFYDKLTNEIVFTTTKHHFGSWQTFTKQYHIVETPMATISALAVVTSTTSFVITVSDNNMASAYSLPHFKLIDSWLVKDQHQNIAPSQLFVLENSLFMFGGYVSKWAIRTENSYGRKPHKGVIIGSSVSADGSTIISIDSTGHISTWSLENGKKVCDFQIKDVSKLTLASFDSLRKRIAVTDNSNCVRIVAATSGSLLNTIPSSNFEGKISSLCFSKVGFSGTFFVSSGTKIYDFDELPGNKMRPKHIYTGHSENISSLIILKSFYPLTIGEGFELYLWQSQTSYIPFILDAEPTIACDIPSSKVNFLVGDMNGNVNVMSIKMKTPLKIINAFGMNRQIQISSLFVDITKSVFFVGNGLGFLRIVNLNDFTFVGKIFRPHEDTVKWLDISEDFDVVVSSGYDNEIVVYHTEKECFVGRLGTAKYWNIENISTWIKIQQAPDLPYLFMSSSSYSQSLNESDKSKEDENVHPVSIEIPYQQGRKIMALDSPLYQSTNFLSSVSNLDDATKYISEIDERTSDRYREKNRREIDNIRRRLEEDRRNQMRPKSFQVEIELFNENGKLRQINKKKKK</sequence>
<dbReference type="Gene3D" id="2.130.10.10">
    <property type="entry name" value="YVTN repeat-like/Quinoprotein amine dehydrogenase"/>
    <property type="match status" value="3"/>
</dbReference>
<dbReference type="EMBL" id="DS113539">
    <property type="protein sequence ID" value="EAY02350.1"/>
    <property type="molecule type" value="Genomic_DNA"/>
</dbReference>
<name>A2EYC3_TRIV3</name>
<dbReference type="SMART" id="SM00320">
    <property type="entry name" value="WD40"/>
    <property type="match status" value="6"/>
</dbReference>
<dbReference type="VEuPathDB" id="TrichDB:TVAGG3_0774260"/>
<dbReference type="KEGG" id="tva:4760187"/>
<proteinExistence type="predicted"/>
<keyword evidence="1" id="KW-0677">Repeat</keyword>
<evidence type="ECO:0000313" key="3">
    <source>
        <dbReference type="Proteomes" id="UP000001542"/>
    </source>
</evidence>
<gene>
    <name evidence="2" type="ORF">TVAG_054480</name>
</gene>
<dbReference type="InParanoid" id="A2EYC3"/>
<dbReference type="PANTHER" id="PTHR44324">
    <property type="entry name" value="WD40 REPEAT DOMAIN 95"/>
    <property type="match status" value="1"/>
</dbReference>
<evidence type="ECO:0000313" key="2">
    <source>
        <dbReference type="EMBL" id="EAY02350.1"/>
    </source>
</evidence>
<organism evidence="2 3">
    <name type="scientific">Trichomonas vaginalis (strain ATCC PRA-98 / G3)</name>
    <dbReference type="NCBI Taxonomy" id="412133"/>
    <lineage>
        <taxon>Eukaryota</taxon>
        <taxon>Metamonada</taxon>
        <taxon>Parabasalia</taxon>
        <taxon>Trichomonadida</taxon>
        <taxon>Trichomonadidae</taxon>
        <taxon>Trichomonas</taxon>
    </lineage>
</organism>
<dbReference type="RefSeq" id="XP_001330617.1">
    <property type="nucleotide sequence ID" value="XM_001330581.1"/>
</dbReference>
<dbReference type="AlphaFoldDB" id="A2EYC3"/>
<keyword evidence="3" id="KW-1185">Reference proteome</keyword>
<dbReference type="PANTHER" id="PTHR44324:SF4">
    <property type="entry name" value="WD40 REPEAT DOMAIN 95"/>
    <property type="match status" value="1"/>
</dbReference>
<dbReference type="InterPro" id="IPR051242">
    <property type="entry name" value="WD-EF-hand_domain"/>
</dbReference>
<dbReference type="Proteomes" id="UP000001542">
    <property type="component" value="Unassembled WGS sequence"/>
</dbReference>
<dbReference type="InterPro" id="IPR001680">
    <property type="entry name" value="WD40_rpt"/>
</dbReference>
<evidence type="ECO:0000256" key="1">
    <source>
        <dbReference type="ARBA" id="ARBA00022737"/>
    </source>
</evidence>
<reference evidence="2" key="2">
    <citation type="journal article" date="2007" name="Science">
        <title>Draft genome sequence of the sexually transmitted pathogen Trichomonas vaginalis.</title>
        <authorList>
            <person name="Carlton J.M."/>
            <person name="Hirt R.P."/>
            <person name="Silva J.C."/>
            <person name="Delcher A.L."/>
            <person name="Schatz M."/>
            <person name="Zhao Q."/>
            <person name="Wortman J.R."/>
            <person name="Bidwell S.L."/>
            <person name="Alsmark U.C.M."/>
            <person name="Besteiro S."/>
            <person name="Sicheritz-Ponten T."/>
            <person name="Noel C.J."/>
            <person name="Dacks J.B."/>
            <person name="Foster P.G."/>
            <person name="Simillion C."/>
            <person name="Van de Peer Y."/>
            <person name="Miranda-Saavedra D."/>
            <person name="Barton G.J."/>
            <person name="Westrop G.D."/>
            <person name="Mueller S."/>
            <person name="Dessi D."/>
            <person name="Fiori P.L."/>
            <person name="Ren Q."/>
            <person name="Paulsen I."/>
            <person name="Zhang H."/>
            <person name="Bastida-Corcuera F.D."/>
            <person name="Simoes-Barbosa A."/>
            <person name="Brown M.T."/>
            <person name="Hayes R.D."/>
            <person name="Mukherjee M."/>
            <person name="Okumura C.Y."/>
            <person name="Schneider R."/>
            <person name="Smith A.J."/>
            <person name="Vanacova S."/>
            <person name="Villalvazo M."/>
            <person name="Haas B.J."/>
            <person name="Pertea M."/>
            <person name="Feldblyum T.V."/>
            <person name="Utterback T.R."/>
            <person name="Shu C.L."/>
            <person name="Osoegawa K."/>
            <person name="de Jong P.J."/>
            <person name="Hrdy I."/>
            <person name="Horvathova L."/>
            <person name="Zubacova Z."/>
            <person name="Dolezal P."/>
            <person name="Malik S.B."/>
            <person name="Logsdon J.M. Jr."/>
            <person name="Henze K."/>
            <person name="Gupta A."/>
            <person name="Wang C.C."/>
            <person name="Dunne R.L."/>
            <person name="Upcroft J.A."/>
            <person name="Upcroft P."/>
            <person name="White O."/>
            <person name="Salzberg S.L."/>
            <person name="Tang P."/>
            <person name="Chiu C.-H."/>
            <person name="Lee Y.-S."/>
            <person name="Embley T.M."/>
            <person name="Coombs G.H."/>
            <person name="Mottram J.C."/>
            <person name="Tachezy J."/>
            <person name="Fraser-Liggett C.M."/>
            <person name="Johnson P.J."/>
        </authorList>
    </citation>
    <scope>NUCLEOTIDE SEQUENCE [LARGE SCALE GENOMIC DNA]</scope>
    <source>
        <strain evidence="2">G3</strain>
    </source>
</reference>
<accession>A2EYC3</accession>
<reference evidence="2" key="1">
    <citation type="submission" date="2006-10" db="EMBL/GenBank/DDBJ databases">
        <authorList>
            <person name="Amadeo P."/>
            <person name="Zhao Q."/>
            <person name="Wortman J."/>
            <person name="Fraser-Liggett C."/>
            <person name="Carlton J."/>
        </authorList>
    </citation>
    <scope>NUCLEOTIDE SEQUENCE</scope>
    <source>
        <strain evidence="2">G3</strain>
    </source>
</reference>
<dbReference type="SMR" id="A2EYC3"/>
<dbReference type="InterPro" id="IPR011047">
    <property type="entry name" value="Quinoprotein_ADH-like_sf"/>
</dbReference>